<dbReference type="KEGG" id="zpr:ZPR_1894"/>
<dbReference type="OrthoDB" id="973569at2"/>
<sequence length="513" mass="57397">MKKIFLLMMLIAVTIIPTACEKTPNEIADDFKLGLDVNFLEYTAQIEIKDLEDGTYPNNITLVPAADYGTSILNSAGKKNYNLSEGSITLILNPADRPQSPNEIKSFDFIASAPGYQTTKLKINFEENNKTVQMPVYLLHKNRETPGISTINDNAELSGSQLRENKSINFGKKPSKQTDGFINLKEGTNFLNGNGELLSGSHINMEVIDMDANNVKLSKIFPGGFTNQSVLKNGFKEEKSFLPMSYTSINMYIGPQEVKDFSESITVNIEIDKNLYNPNTGHQVKIGDQLSLYSYELEKDTWAFEKEVTISGSGDELFVNFDTDHLTDYSIVAELPVCSDIFEINNPTEANIQAKIELEITGSTATRTYKIIEQNLVPGINKIPYNGIGDIISLKLYASGEVLTVNDISCGESPAITLPEPDSELVTITINIPCEDVELNVASYPIKYRKQGETEWINGVIKDLRLKSYEMEAGNTYEFQIQFDGETYTYEEYISSKNYQFDVDSKLCNEINF</sequence>
<dbReference type="HOGENOM" id="CLU_530957_0_0_10"/>
<organism evidence="2 3">
    <name type="scientific">Zunongwangia profunda (strain DSM 18752 / CCTCC AB 206139 / SM-A87)</name>
    <name type="common">Wangia profunda</name>
    <dbReference type="NCBI Taxonomy" id="655815"/>
    <lineage>
        <taxon>Bacteria</taxon>
        <taxon>Pseudomonadati</taxon>
        <taxon>Bacteroidota</taxon>
        <taxon>Flavobacteriia</taxon>
        <taxon>Flavobacteriales</taxon>
        <taxon>Flavobacteriaceae</taxon>
        <taxon>Zunongwangia</taxon>
    </lineage>
</organism>
<accession>D5B9D4</accession>
<proteinExistence type="predicted"/>
<evidence type="ECO:0000313" key="2">
    <source>
        <dbReference type="EMBL" id="ADF52219.1"/>
    </source>
</evidence>
<feature type="chain" id="PRO_5003068762" description="DUF1735 domain-containing protein" evidence="1">
    <location>
        <begin position="20"/>
        <end position="513"/>
    </location>
</feature>
<gene>
    <name evidence="2" type="ordered locus">ZPR_1894</name>
</gene>
<dbReference type="STRING" id="655815.ZPR_1894"/>
<reference evidence="2 3" key="1">
    <citation type="journal article" date="2010" name="BMC Genomics">
        <title>The complete genome of Zunongwangia profunda SM-A87 reveals its adaptation to the deep-sea environment and ecological role in sedimentary organic nitrogen degradation.</title>
        <authorList>
            <person name="Qin Q.L."/>
            <person name="Zhang X.Y."/>
            <person name="Wang X.M."/>
            <person name="Liu G.M."/>
            <person name="Chen X.L."/>
            <person name="Xie B.B."/>
            <person name="Dang H.Y."/>
            <person name="Zhou B.C."/>
            <person name="Yu J."/>
            <person name="Zhang Y.Z."/>
        </authorList>
    </citation>
    <scope>NUCLEOTIDE SEQUENCE [LARGE SCALE GENOMIC DNA]</scope>
    <source>
        <strain evidence="3">DSM 18752 / CCTCC AB 206139 / SM-A87</strain>
    </source>
</reference>
<protein>
    <recommendedName>
        <fullName evidence="4">DUF1735 domain-containing protein</fullName>
    </recommendedName>
</protein>
<evidence type="ECO:0000313" key="3">
    <source>
        <dbReference type="Proteomes" id="UP000001654"/>
    </source>
</evidence>
<keyword evidence="1" id="KW-0732">Signal</keyword>
<dbReference type="RefSeq" id="WP_013071322.1">
    <property type="nucleotide sequence ID" value="NC_014041.1"/>
</dbReference>
<dbReference type="eggNOG" id="ENOG5032BYY">
    <property type="taxonomic scope" value="Bacteria"/>
</dbReference>
<keyword evidence="3" id="KW-1185">Reference proteome</keyword>
<dbReference type="Proteomes" id="UP000001654">
    <property type="component" value="Chromosome"/>
</dbReference>
<evidence type="ECO:0000256" key="1">
    <source>
        <dbReference type="SAM" id="SignalP"/>
    </source>
</evidence>
<name>D5B9D4_ZUNPS</name>
<feature type="signal peptide" evidence="1">
    <location>
        <begin position="1"/>
        <end position="19"/>
    </location>
</feature>
<evidence type="ECO:0008006" key="4">
    <source>
        <dbReference type="Google" id="ProtNLM"/>
    </source>
</evidence>
<dbReference type="EMBL" id="CP001650">
    <property type="protein sequence ID" value="ADF52219.1"/>
    <property type="molecule type" value="Genomic_DNA"/>
</dbReference>
<dbReference type="AlphaFoldDB" id="D5B9D4"/>